<dbReference type="AlphaFoldDB" id="A0A1W1C6T0"/>
<organism evidence="2">
    <name type="scientific">hydrothermal vent metagenome</name>
    <dbReference type="NCBI Taxonomy" id="652676"/>
    <lineage>
        <taxon>unclassified sequences</taxon>
        <taxon>metagenomes</taxon>
        <taxon>ecological metagenomes</taxon>
    </lineage>
</organism>
<dbReference type="EMBL" id="FPHI01000022">
    <property type="protein sequence ID" value="SFV61568.1"/>
    <property type="molecule type" value="Genomic_DNA"/>
</dbReference>
<dbReference type="InterPro" id="IPR051726">
    <property type="entry name" value="Chitin_Synth_Reg"/>
</dbReference>
<protein>
    <recommendedName>
        <fullName evidence="3">Beta-lactamase</fullName>
    </recommendedName>
</protein>
<dbReference type="PANTHER" id="PTHR46430">
    <property type="entry name" value="PROTEIN SKT5-RELATED"/>
    <property type="match status" value="1"/>
</dbReference>
<dbReference type="SMART" id="SM00671">
    <property type="entry name" value="SEL1"/>
    <property type="match status" value="2"/>
</dbReference>
<proteinExistence type="predicted"/>
<evidence type="ECO:0000313" key="2">
    <source>
        <dbReference type="EMBL" id="SFV61568.1"/>
    </source>
</evidence>
<dbReference type="InterPro" id="IPR011990">
    <property type="entry name" value="TPR-like_helical_dom_sf"/>
</dbReference>
<gene>
    <name evidence="2" type="ORF">MNB_SV-3-1085</name>
</gene>
<dbReference type="SUPFAM" id="SSF81901">
    <property type="entry name" value="HCP-like"/>
    <property type="match status" value="1"/>
</dbReference>
<evidence type="ECO:0008006" key="3">
    <source>
        <dbReference type="Google" id="ProtNLM"/>
    </source>
</evidence>
<keyword evidence="1" id="KW-0677">Repeat</keyword>
<dbReference type="InterPro" id="IPR006597">
    <property type="entry name" value="Sel1-like"/>
</dbReference>
<sequence>MNQTKKRLNIINLAISITDIETIQLQILKLSPLKTDKRIQKIVSLLQAENYAQAQKFISEYIDTPIDEILQRTSQKKPTTITEENQALIDEFQLFVNTSDSSASQQSIKPDIQKDTPYSLYDTKPKQTIDFDALLNLDKEEVLPNNITINLSENFSEADKLKESLPTEDIPRDTFFDTPEKDKEISMEEVSKSIPETIPEDTPLKEIKSTTQQIPSHYPAIPYISQKFADMKKSYPPIQISHEKFDSVENFLSRIAQNGYSETEMEEMITFIQKLTRSSKFAEASELLLLCGATESKFAQFMFARALFTGSLLRKNINESFSLIHALAMDNYPEALCDLAQFYEHGIGTQKDIIKAERLYKEASDFGIRRAEKHYNRLKKQNRRLFKK</sequence>
<dbReference type="Gene3D" id="1.25.40.10">
    <property type="entry name" value="Tetratricopeptide repeat domain"/>
    <property type="match status" value="1"/>
</dbReference>
<accession>A0A1W1C6T0</accession>
<evidence type="ECO:0000256" key="1">
    <source>
        <dbReference type="ARBA" id="ARBA00022737"/>
    </source>
</evidence>
<name>A0A1W1C6T0_9ZZZZ</name>
<reference evidence="2" key="1">
    <citation type="submission" date="2016-10" db="EMBL/GenBank/DDBJ databases">
        <authorList>
            <person name="de Groot N.N."/>
        </authorList>
    </citation>
    <scope>NUCLEOTIDE SEQUENCE</scope>
</reference>